<accession>A0ABU7I7G9</accession>
<dbReference type="InterPro" id="IPR053191">
    <property type="entry name" value="DcsG_Biosynth_Enzyme"/>
</dbReference>
<evidence type="ECO:0000259" key="1">
    <source>
        <dbReference type="Pfam" id="PF02955"/>
    </source>
</evidence>
<gene>
    <name evidence="2" type="ORF">VRU48_09910</name>
</gene>
<sequence>MKIALITYQDQGAYASPTVVNEDDKLLEFLQDKGLNIEKVIWNNPQIQWENYDLAILKSPWDYFDLITDFYAWLEMLTAKNVRLLNPTATVKWNADKHYLQDIKAKGLLVTPSIFLEKDTLVNLNSYFEEFKTEKLIVKPCVSGGAKNTFKVTKANVDEINVKLGTLINEEAFIVQPFLSEIEENGEWSFLFFDQQFSHALLKKAKTGDFRVQHAHGGSIHPQEAPTQLLKNAQQYVDQFAHNCLYARVDGTVVNDEFLLMELELIEPFLFLNTDPNACERYYQALIKLIN</sequence>
<evidence type="ECO:0000313" key="3">
    <source>
        <dbReference type="Proteomes" id="UP001336835"/>
    </source>
</evidence>
<proteinExistence type="predicted"/>
<protein>
    <recommendedName>
        <fullName evidence="1">Prokaryotic glutathione synthetase ATP-binding domain-containing protein</fullName>
    </recommendedName>
</protein>
<comment type="caution">
    <text evidence="2">The sequence shown here is derived from an EMBL/GenBank/DDBJ whole genome shotgun (WGS) entry which is preliminary data.</text>
</comment>
<keyword evidence="3" id="KW-1185">Reference proteome</keyword>
<name>A0ABU7I7G9_9SPHI</name>
<feature type="domain" description="Prokaryotic glutathione synthetase ATP-binding" evidence="1">
    <location>
        <begin position="131"/>
        <end position="235"/>
    </location>
</feature>
<dbReference type="PANTHER" id="PTHR39217:SF1">
    <property type="entry name" value="GLUTATHIONE SYNTHETASE"/>
    <property type="match status" value="1"/>
</dbReference>
<evidence type="ECO:0000313" key="2">
    <source>
        <dbReference type="EMBL" id="MEE1945423.1"/>
    </source>
</evidence>
<dbReference type="InterPro" id="IPR004218">
    <property type="entry name" value="GSHS_ATP-bd"/>
</dbReference>
<dbReference type="Proteomes" id="UP001336835">
    <property type="component" value="Unassembled WGS sequence"/>
</dbReference>
<organism evidence="2 3">
    <name type="scientific">Pedobacter albus</name>
    <dbReference type="NCBI Taxonomy" id="3113905"/>
    <lineage>
        <taxon>Bacteria</taxon>
        <taxon>Pseudomonadati</taxon>
        <taxon>Bacteroidota</taxon>
        <taxon>Sphingobacteriia</taxon>
        <taxon>Sphingobacteriales</taxon>
        <taxon>Sphingobacteriaceae</taxon>
        <taxon>Pedobacter</taxon>
    </lineage>
</organism>
<dbReference type="RefSeq" id="WP_330107780.1">
    <property type="nucleotide sequence ID" value="NZ_JAZDQT010000002.1"/>
</dbReference>
<dbReference type="SUPFAM" id="SSF56059">
    <property type="entry name" value="Glutathione synthetase ATP-binding domain-like"/>
    <property type="match status" value="1"/>
</dbReference>
<dbReference type="PANTHER" id="PTHR39217">
    <property type="match status" value="1"/>
</dbReference>
<dbReference type="Pfam" id="PF02955">
    <property type="entry name" value="GSH-S_ATP"/>
    <property type="match status" value="1"/>
</dbReference>
<reference evidence="2 3" key="1">
    <citation type="submission" date="2024-01" db="EMBL/GenBank/DDBJ databases">
        <title>Pedobacter sp. nov., isolated from fresh soil.</title>
        <authorList>
            <person name="Le N.T.T."/>
        </authorList>
    </citation>
    <scope>NUCLEOTIDE SEQUENCE [LARGE SCALE GENOMIC DNA]</scope>
    <source>
        <strain evidence="2 3">KR3-3</strain>
    </source>
</reference>
<dbReference type="EMBL" id="JAZDQT010000002">
    <property type="protein sequence ID" value="MEE1945423.1"/>
    <property type="molecule type" value="Genomic_DNA"/>
</dbReference>